<gene>
    <name evidence="2" type="ORF">PLEPLA_LOCUS8352</name>
</gene>
<proteinExistence type="predicted"/>
<dbReference type="AlphaFoldDB" id="A0A9N7TXG0"/>
<feature type="compositionally biased region" description="Polar residues" evidence="1">
    <location>
        <begin position="1"/>
        <end position="12"/>
    </location>
</feature>
<reference evidence="2" key="1">
    <citation type="submission" date="2020-03" db="EMBL/GenBank/DDBJ databases">
        <authorList>
            <person name="Weist P."/>
        </authorList>
    </citation>
    <scope>NUCLEOTIDE SEQUENCE</scope>
</reference>
<evidence type="ECO:0000256" key="1">
    <source>
        <dbReference type="SAM" id="MobiDB-lite"/>
    </source>
</evidence>
<evidence type="ECO:0000313" key="2">
    <source>
        <dbReference type="EMBL" id="CAB1420477.1"/>
    </source>
</evidence>
<dbReference type="EMBL" id="CADEAL010000458">
    <property type="protein sequence ID" value="CAB1420477.1"/>
    <property type="molecule type" value="Genomic_DNA"/>
</dbReference>
<keyword evidence="3" id="KW-1185">Reference proteome</keyword>
<name>A0A9N7TXG0_PLEPL</name>
<organism evidence="2 3">
    <name type="scientific">Pleuronectes platessa</name>
    <name type="common">European plaice</name>
    <dbReference type="NCBI Taxonomy" id="8262"/>
    <lineage>
        <taxon>Eukaryota</taxon>
        <taxon>Metazoa</taxon>
        <taxon>Chordata</taxon>
        <taxon>Craniata</taxon>
        <taxon>Vertebrata</taxon>
        <taxon>Euteleostomi</taxon>
        <taxon>Actinopterygii</taxon>
        <taxon>Neopterygii</taxon>
        <taxon>Teleostei</taxon>
        <taxon>Neoteleostei</taxon>
        <taxon>Acanthomorphata</taxon>
        <taxon>Carangaria</taxon>
        <taxon>Pleuronectiformes</taxon>
        <taxon>Pleuronectoidei</taxon>
        <taxon>Pleuronectidae</taxon>
        <taxon>Pleuronectes</taxon>
    </lineage>
</organism>
<protein>
    <submittedName>
        <fullName evidence="2">Uncharacterized protein</fullName>
    </submittedName>
</protein>
<comment type="caution">
    <text evidence="2">The sequence shown here is derived from an EMBL/GenBank/DDBJ whole genome shotgun (WGS) entry which is preliminary data.</text>
</comment>
<evidence type="ECO:0000313" key="3">
    <source>
        <dbReference type="Proteomes" id="UP001153269"/>
    </source>
</evidence>
<accession>A0A9N7TXG0</accession>
<feature type="region of interest" description="Disordered" evidence="1">
    <location>
        <begin position="1"/>
        <end position="23"/>
    </location>
</feature>
<sequence>MHGQSAGPSYTQQRDEEGWGRGGMEGQEQWPFYRLRYSQSQRHLPGRSCVCIYGRISTSAYSYISITIYEAVIRAQMKQEHAEQGCMGGVQRLSLMDVELLTLAMMLKCIAYQENGGRTGRGEGRAGDCQQGGGCGAFRIQSGDTVCPQKKKEASEAICLPHSVKTTRRAGSEEKTP</sequence>
<dbReference type="Proteomes" id="UP001153269">
    <property type="component" value="Unassembled WGS sequence"/>
</dbReference>